<keyword evidence="2" id="KW-1185">Reference proteome</keyword>
<dbReference type="Pfam" id="PF16266">
    <property type="entry name" value="DUF4919"/>
    <property type="match status" value="1"/>
</dbReference>
<evidence type="ECO:0000313" key="1">
    <source>
        <dbReference type="EMBL" id="MCU7617642.1"/>
    </source>
</evidence>
<dbReference type="RefSeq" id="WP_263003076.1">
    <property type="nucleotide sequence ID" value="NZ_JAOTEM010000002.1"/>
</dbReference>
<dbReference type="EMBL" id="JAOTEM010000002">
    <property type="protein sequence ID" value="MCU7617642.1"/>
    <property type="molecule type" value="Genomic_DNA"/>
</dbReference>
<organism evidence="1 2">
    <name type="scientific">Chryseobacterium edaphi</name>
    <dbReference type="NCBI Taxonomy" id="2976532"/>
    <lineage>
        <taxon>Bacteria</taxon>
        <taxon>Pseudomonadati</taxon>
        <taxon>Bacteroidota</taxon>
        <taxon>Flavobacteriia</taxon>
        <taxon>Flavobacteriales</taxon>
        <taxon>Weeksellaceae</taxon>
        <taxon>Chryseobacterium group</taxon>
        <taxon>Chryseobacterium</taxon>
    </lineage>
</organism>
<protein>
    <submittedName>
        <fullName evidence="1">DUF4919 domain-containing protein</fullName>
    </submittedName>
</protein>
<comment type="caution">
    <text evidence="1">The sequence shown here is derived from an EMBL/GenBank/DDBJ whole genome shotgun (WGS) entry which is preliminary data.</text>
</comment>
<evidence type="ECO:0000313" key="2">
    <source>
        <dbReference type="Proteomes" id="UP001208649"/>
    </source>
</evidence>
<name>A0ABT2W8R1_9FLAO</name>
<dbReference type="Proteomes" id="UP001208649">
    <property type="component" value="Unassembled WGS sequence"/>
</dbReference>
<reference evidence="2" key="1">
    <citation type="submission" date="2023-07" db="EMBL/GenBank/DDBJ databases">
        <title>Chryseobacterium sp. strain PBS4-4 Genome sequencing and assembly.</title>
        <authorList>
            <person name="Jung Y."/>
        </authorList>
    </citation>
    <scope>NUCLEOTIDE SEQUENCE [LARGE SCALE GENOMIC DNA]</scope>
    <source>
        <strain evidence="2">PBS4-4</strain>
    </source>
</reference>
<dbReference type="InterPro" id="IPR032578">
    <property type="entry name" value="DUF4919"/>
</dbReference>
<accession>A0ABT2W8R1</accession>
<proteinExistence type="predicted"/>
<gene>
    <name evidence="1" type="ORF">NZ698_10575</name>
</gene>
<sequence length="215" mass="24487">MKKILSFFLLIIFGICFGQINVEEIKKNVTENPQKYFFDYLEIFKKDPSKLSQEEMNQLYYGSRFVDTGYSLSAYNKDYDEVWKLASKRIAKSKAQKILSKAENAYNKAPLNMEILSSMANIYDAIGETAKSDICISQYKLIEETITKSGSGNSEDSPICVIRAGDVISQIDNLRGYGMARDFKQDIKTLPDGSMLTKYEMGKKQIYVKLVGGYR</sequence>